<evidence type="ECO:0000313" key="2">
    <source>
        <dbReference type="EMBL" id="BBM86960.1"/>
    </source>
</evidence>
<reference evidence="2 3" key="1">
    <citation type="submission" date="2019-08" db="EMBL/GenBank/DDBJ databases">
        <title>Complete genome sequence of Candidatus Uab amorphum.</title>
        <authorList>
            <person name="Shiratori T."/>
            <person name="Suzuki S."/>
            <person name="Kakizawa Y."/>
            <person name="Ishida K."/>
        </authorList>
    </citation>
    <scope>NUCLEOTIDE SEQUENCE [LARGE SCALE GENOMIC DNA]</scope>
    <source>
        <strain evidence="2 3">SRT547</strain>
    </source>
</reference>
<gene>
    <name evidence="2" type="ORF">UABAM_05362</name>
</gene>
<dbReference type="Proteomes" id="UP000326354">
    <property type="component" value="Chromosome"/>
</dbReference>
<protein>
    <submittedName>
        <fullName evidence="2">Uncharacterized protein</fullName>
    </submittedName>
</protein>
<evidence type="ECO:0000256" key="1">
    <source>
        <dbReference type="SAM" id="MobiDB-lite"/>
    </source>
</evidence>
<evidence type="ECO:0000313" key="3">
    <source>
        <dbReference type="Proteomes" id="UP000326354"/>
    </source>
</evidence>
<sequence>MDSNLTPNRISENDALLKITQNFYKAIEIAIVDNFPGEKSDYLTFKINRDDEELPLWQVIEKHLASFIASWDEWRQVLSPEESQDQAETEAEDESQQELTSVPKKFKYFDDKILQTVEKIRSYLKDMIHEAIIASLERFEQHPPYAAACKEFRSYLYIDKLEQNPEALPFFDIWYPTRLQENITTEVLFKIEKELQSISDVRFPYNPQKDCFWNLALVIRLQIQILRTLREKIFGIIAIAEESFQEFFTQVLLEGELLPLIRNSLNNYSFISSISRK</sequence>
<dbReference type="KEGG" id="uam:UABAM_05362"/>
<organism evidence="2 3">
    <name type="scientific">Uabimicrobium amorphum</name>
    <dbReference type="NCBI Taxonomy" id="2596890"/>
    <lineage>
        <taxon>Bacteria</taxon>
        <taxon>Pseudomonadati</taxon>
        <taxon>Planctomycetota</taxon>
        <taxon>Candidatus Uabimicrobiia</taxon>
        <taxon>Candidatus Uabimicrobiales</taxon>
        <taxon>Candidatus Uabimicrobiaceae</taxon>
        <taxon>Candidatus Uabimicrobium</taxon>
    </lineage>
</organism>
<feature type="region of interest" description="Disordered" evidence="1">
    <location>
        <begin position="79"/>
        <end position="99"/>
    </location>
</feature>
<feature type="compositionally biased region" description="Acidic residues" evidence="1">
    <location>
        <begin position="82"/>
        <end position="96"/>
    </location>
</feature>
<dbReference type="EMBL" id="AP019860">
    <property type="protein sequence ID" value="BBM86960.1"/>
    <property type="molecule type" value="Genomic_DNA"/>
</dbReference>
<keyword evidence="3" id="KW-1185">Reference proteome</keyword>
<name>A0A5S9ITN9_UABAM</name>
<accession>A0A5S9ITN9</accession>
<proteinExistence type="predicted"/>
<dbReference type="AlphaFoldDB" id="A0A5S9ITN9"/>
<dbReference type="RefSeq" id="WP_151970995.1">
    <property type="nucleotide sequence ID" value="NZ_AP019860.1"/>
</dbReference>